<proteinExistence type="predicted"/>
<protein>
    <submittedName>
        <fullName evidence="2">Leucine-rich repeat domain-containing protein</fullName>
    </submittedName>
</protein>
<evidence type="ECO:0000313" key="3">
    <source>
        <dbReference type="Proteomes" id="UP000526501"/>
    </source>
</evidence>
<dbReference type="PANTHER" id="PTHR45661">
    <property type="entry name" value="SURFACE ANTIGEN"/>
    <property type="match status" value="1"/>
</dbReference>
<feature type="signal peptide" evidence="1">
    <location>
        <begin position="1"/>
        <end position="21"/>
    </location>
</feature>
<accession>A0A7X1B419</accession>
<dbReference type="InterPro" id="IPR053139">
    <property type="entry name" value="Surface_bspA-like"/>
</dbReference>
<comment type="caution">
    <text evidence="2">The sequence shown here is derived from an EMBL/GenBank/DDBJ whole genome shotgun (WGS) entry which is preliminary data.</text>
</comment>
<dbReference type="PANTHER" id="PTHR45661:SF3">
    <property type="entry name" value="IG-LIKE DOMAIN-CONTAINING PROTEIN"/>
    <property type="match status" value="1"/>
</dbReference>
<evidence type="ECO:0000256" key="1">
    <source>
        <dbReference type="SAM" id="SignalP"/>
    </source>
</evidence>
<feature type="chain" id="PRO_5031256198" evidence="1">
    <location>
        <begin position="22"/>
        <end position="555"/>
    </location>
</feature>
<sequence length="555" mass="57786">MNKQTFFVSAICLLATVSGFADSTYTYSLRDSEATISGFVEGVEPSGSLSIPSSVDGYTVVAIAGAALYDQDGLTSVTFASGSSVSRIGDHAFAGCDELVSVTLPDGVTEIPSGAFFDCPKLSSIELSDSLTKIGDSSFAGCVSLVSIEIPSTLAEIGSSAFSYCESLASIELPSGVAEIPDAAFLGCSALSSIDLASTVSSIGSSSFAQCDSLVQFDLPSGLTSVGEDAFRGCDELVQFGLNASITSLADSVLADCPKLEAFTVAGANTSFSAVDGVLYDSSQTTLVRVPAGKDGSYELPSTVGEISTGAFAHCAHLESVGLTSQIKVIPAEAFYYATGLESITFPETITSIGEWAFGGCSGMDEIELPANLLELGADAFHYASSLSSALFLGDSPGMGEAVFDNTASDFTIYYLEGASGFTTPTWMLYAAYILGDTTTFVEWLVENGFSEDTDISDDVNGDGVSLGLAYAFGLDPAEDLSESLPKATLEEDGVSLSYYGARSEVTYEVEASTDLVNWSDSEVELVREGTDGVVKASALAYGESIFLRLRILFE</sequence>
<keyword evidence="1" id="KW-0732">Signal</keyword>
<dbReference type="AlphaFoldDB" id="A0A7X1B419"/>
<reference evidence="2 3" key="1">
    <citation type="submission" date="2020-07" db="EMBL/GenBank/DDBJ databases">
        <authorList>
            <person name="Feng X."/>
        </authorList>
    </citation>
    <scope>NUCLEOTIDE SEQUENCE [LARGE SCALE GENOMIC DNA]</scope>
    <source>
        <strain evidence="2 3">JCM23202</strain>
    </source>
</reference>
<organism evidence="2 3">
    <name type="scientific">Pelagicoccus albus</name>
    <dbReference type="NCBI Taxonomy" id="415222"/>
    <lineage>
        <taxon>Bacteria</taxon>
        <taxon>Pseudomonadati</taxon>
        <taxon>Verrucomicrobiota</taxon>
        <taxon>Opitutia</taxon>
        <taxon>Puniceicoccales</taxon>
        <taxon>Pelagicoccaceae</taxon>
        <taxon>Pelagicoccus</taxon>
    </lineage>
</organism>
<dbReference type="InterPro" id="IPR026906">
    <property type="entry name" value="LRR_5"/>
</dbReference>
<name>A0A7X1B419_9BACT</name>
<gene>
    <name evidence="2" type="ORF">H5P27_04230</name>
</gene>
<evidence type="ECO:0000313" key="2">
    <source>
        <dbReference type="EMBL" id="MBC2605245.1"/>
    </source>
</evidence>
<dbReference type="Proteomes" id="UP000526501">
    <property type="component" value="Unassembled WGS sequence"/>
</dbReference>
<dbReference type="SUPFAM" id="SSF52058">
    <property type="entry name" value="L domain-like"/>
    <property type="match status" value="2"/>
</dbReference>
<dbReference type="Pfam" id="PF13306">
    <property type="entry name" value="LRR_5"/>
    <property type="match status" value="2"/>
</dbReference>
<dbReference type="InterPro" id="IPR032675">
    <property type="entry name" value="LRR_dom_sf"/>
</dbReference>
<dbReference type="RefSeq" id="WP_185659130.1">
    <property type="nucleotide sequence ID" value="NZ_CAWPOO010000006.1"/>
</dbReference>
<keyword evidence="3" id="KW-1185">Reference proteome</keyword>
<dbReference type="Gene3D" id="3.80.10.10">
    <property type="entry name" value="Ribonuclease Inhibitor"/>
    <property type="match status" value="2"/>
</dbReference>
<dbReference type="EMBL" id="JACHVC010000006">
    <property type="protein sequence ID" value="MBC2605245.1"/>
    <property type="molecule type" value="Genomic_DNA"/>
</dbReference>